<dbReference type="EMBL" id="JAHESF010000019">
    <property type="protein sequence ID" value="MBT1698974.1"/>
    <property type="molecule type" value="Genomic_DNA"/>
</dbReference>
<reference evidence="2 3" key="1">
    <citation type="submission" date="2021-05" db="EMBL/GenBank/DDBJ databases">
        <title>A Polyphasic approach of four new species of the genus Ohtaekwangia: Ohtaekwangia histidinii sp. nov., Ohtaekwangia cretensis sp. nov., Ohtaekwangia indiensis sp. nov., Ohtaekwangia reichenbachii sp. nov. from diverse environment.</title>
        <authorList>
            <person name="Octaviana S."/>
        </authorList>
    </citation>
    <scope>NUCLEOTIDE SEQUENCE [LARGE SCALE GENOMIC DNA]</scope>
    <source>
        <strain evidence="2 3">PWU4</strain>
    </source>
</reference>
<gene>
    <name evidence="2" type="ORF">KK083_18920</name>
</gene>
<dbReference type="InterPro" id="IPR001173">
    <property type="entry name" value="Glyco_trans_2-like"/>
</dbReference>
<dbReference type="Proteomes" id="UP001319200">
    <property type="component" value="Unassembled WGS sequence"/>
</dbReference>
<dbReference type="AlphaFoldDB" id="A0AAP2DP18"/>
<dbReference type="InterPro" id="IPR029044">
    <property type="entry name" value="Nucleotide-diphossugar_trans"/>
</dbReference>
<protein>
    <submittedName>
        <fullName evidence="2">Glycosyltransferase family 2 protein</fullName>
    </submittedName>
</protein>
<dbReference type="PANTHER" id="PTHR22916">
    <property type="entry name" value="GLYCOSYLTRANSFERASE"/>
    <property type="match status" value="1"/>
</dbReference>
<name>A0AAP2DP18_9BACT</name>
<dbReference type="PANTHER" id="PTHR22916:SF3">
    <property type="entry name" value="UDP-GLCNAC:BETAGAL BETA-1,3-N-ACETYLGLUCOSAMINYLTRANSFERASE-LIKE PROTEIN 1"/>
    <property type="match status" value="1"/>
</dbReference>
<evidence type="ECO:0000313" key="2">
    <source>
        <dbReference type="EMBL" id="MBT1698974.1"/>
    </source>
</evidence>
<dbReference type="Pfam" id="PF00535">
    <property type="entry name" value="Glycos_transf_2"/>
    <property type="match status" value="1"/>
</dbReference>
<dbReference type="SUPFAM" id="SSF53448">
    <property type="entry name" value="Nucleotide-diphospho-sugar transferases"/>
    <property type="match status" value="1"/>
</dbReference>
<organism evidence="2 3">
    <name type="scientific">Chryseosolibacter histidini</name>
    <dbReference type="NCBI Taxonomy" id="2782349"/>
    <lineage>
        <taxon>Bacteria</taxon>
        <taxon>Pseudomonadati</taxon>
        <taxon>Bacteroidota</taxon>
        <taxon>Cytophagia</taxon>
        <taxon>Cytophagales</taxon>
        <taxon>Chryseotaleaceae</taxon>
        <taxon>Chryseosolibacter</taxon>
    </lineage>
</organism>
<accession>A0AAP2DP18</accession>
<dbReference type="CDD" id="cd00761">
    <property type="entry name" value="Glyco_tranf_GTA_type"/>
    <property type="match status" value="1"/>
</dbReference>
<keyword evidence="3" id="KW-1185">Reference proteome</keyword>
<evidence type="ECO:0000259" key="1">
    <source>
        <dbReference type="Pfam" id="PF00535"/>
    </source>
</evidence>
<comment type="caution">
    <text evidence="2">The sequence shown here is derived from an EMBL/GenBank/DDBJ whole genome shotgun (WGS) entry which is preliminary data.</text>
</comment>
<dbReference type="RefSeq" id="WP_254166184.1">
    <property type="nucleotide sequence ID" value="NZ_JAHESF010000019.1"/>
</dbReference>
<dbReference type="Gene3D" id="3.90.550.10">
    <property type="entry name" value="Spore Coat Polysaccharide Biosynthesis Protein SpsA, Chain A"/>
    <property type="match status" value="1"/>
</dbReference>
<dbReference type="GO" id="GO:0016758">
    <property type="term" value="F:hexosyltransferase activity"/>
    <property type="evidence" value="ECO:0007669"/>
    <property type="project" value="UniProtKB-ARBA"/>
</dbReference>
<proteinExistence type="predicted"/>
<evidence type="ECO:0000313" key="3">
    <source>
        <dbReference type="Proteomes" id="UP001319200"/>
    </source>
</evidence>
<sequence length="303" mass="34793">MAGTREQPPLVSIIIPTYNRAALIGETIESVRQQTWTNWELIVVDDGSTDHTPDLMQQLNDPRIRYYRIAHSGGFGVVRNHGISKASGEFIAFLDSDDLWHPRKLSAQLSCFEAEPGTAFVFTHIELFGATSVVLPEYNAIHGDHLLSRYLQEGHFAFYPSTLMFRKSVLAQTSFMNEQLPTGADTDFFLNLCCHFKGSFLGERLAKIRKHDHNTSASDPLFSYPETVALVQRLHKKGYLTHALYRATVSKLYYKMGLIFRQHKQHKESFKCFLLYSRFRPLHWKGWIRLLQIPVDYLGSLSH</sequence>
<feature type="domain" description="Glycosyltransferase 2-like" evidence="1">
    <location>
        <begin position="12"/>
        <end position="170"/>
    </location>
</feature>